<evidence type="ECO:0000313" key="8">
    <source>
        <dbReference type="EMBL" id="MCE7029643.1"/>
    </source>
</evidence>
<dbReference type="Pfam" id="PF03328">
    <property type="entry name" value="HpcH_HpaI"/>
    <property type="match status" value="1"/>
</dbReference>
<dbReference type="GO" id="GO:0000287">
    <property type="term" value="F:magnesium ion binding"/>
    <property type="evidence" value="ECO:0007669"/>
    <property type="project" value="TreeGrafter"/>
</dbReference>
<dbReference type="AlphaFoldDB" id="A0A9X1P5G3"/>
<organism evidence="8 9">
    <name type="scientific">Jiella avicenniae</name>
    <dbReference type="NCBI Taxonomy" id="2907202"/>
    <lineage>
        <taxon>Bacteria</taxon>
        <taxon>Pseudomonadati</taxon>
        <taxon>Pseudomonadota</taxon>
        <taxon>Alphaproteobacteria</taxon>
        <taxon>Hyphomicrobiales</taxon>
        <taxon>Aurantimonadaceae</taxon>
        <taxon>Jiella</taxon>
    </lineage>
</organism>
<reference evidence="8" key="1">
    <citation type="submission" date="2022-01" db="EMBL/GenBank/DDBJ databases">
        <title>Jiella avicenniae sp. nov., a novel endophytic bacterium isolated from bark of Avicennia marina.</title>
        <authorList>
            <person name="Tuo L."/>
        </authorList>
    </citation>
    <scope>NUCLEOTIDE SEQUENCE</scope>
    <source>
        <strain evidence="8">CBK1P-4</strain>
    </source>
</reference>
<dbReference type="Proteomes" id="UP001139035">
    <property type="component" value="Unassembled WGS sequence"/>
</dbReference>
<evidence type="ECO:0000256" key="1">
    <source>
        <dbReference type="ARBA" id="ARBA00001946"/>
    </source>
</evidence>
<proteinExistence type="inferred from homology"/>
<name>A0A9X1P5G3_9HYPH</name>
<feature type="binding site" evidence="6">
    <location>
        <position position="113"/>
    </location>
    <ligand>
        <name>Mg(2+)</name>
        <dbReference type="ChEBI" id="CHEBI:18420"/>
    </ligand>
</feature>
<dbReference type="InterPro" id="IPR015813">
    <property type="entry name" value="Pyrv/PenolPyrv_kinase-like_dom"/>
</dbReference>
<comment type="similarity">
    <text evidence="2">Belongs to the HpcH/HpaI aldolase family.</text>
</comment>
<feature type="domain" description="HpcH/HpaI aldolase/citrate lyase" evidence="7">
    <location>
        <begin position="5"/>
        <end position="206"/>
    </location>
</feature>
<dbReference type="PIRSF" id="PIRSF015582">
    <property type="entry name" value="Cit_lyase_B"/>
    <property type="match status" value="1"/>
</dbReference>
<accession>A0A9X1P5G3</accession>
<evidence type="ECO:0000256" key="3">
    <source>
        <dbReference type="ARBA" id="ARBA00022723"/>
    </source>
</evidence>
<feature type="binding site" evidence="5">
    <location>
        <position position="62"/>
    </location>
    <ligand>
        <name>substrate</name>
    </ligand>
</feature>
<dbReference type="InterPro" id="IPR011206">
    <property type="entry name" value="Citrate_lyase_beta/mcl1/mcl2"/>
</dbReference>
<evidence type="ECO:0000256" key="5">
    <source>
        <dbReference type="PIRSR" id="PIRSR015582-1"/>
    </source>
</evidence>
<evidence type="ECO:0000256" key="2">
    <source>
        <dbReference type="ARBA" id="ARBA00005568"/>
    </source>
</evidence>
<dbReference type="InterPro" id="IPR040442">
    <property type="entry name" value="Pyrv_kinase-like_dom_sf"/>
</dbReference>
<dbReference type="Gene3D" id="3.20.20.60">
    <property type="entry name" value="Phosphoenolpyruvate-binding domains"/>
    <property type="match status" value="1"/>
</dbReference>
<comment type="caution">
    <text evidence="8">The sequence shown here is derived from an EMBL/GenBank/DDBJ whole genome shotgun (WGS) entry which is preliminary data.</text>
</comment>
<keyword evidence="9" id="KW-1185">Reference proteome</keyword>
<protein>
    <submittedName>
        <fullName evidence="8">CoA ester lyase</fullName>
    </submittedName>
</protein>
<gene>
    <name evidence="8" type="ORF">LZD57_16765</name>
</gene>
<dbReference type="GO" id="GO:0016829">
    <property type="term" value="F:lyase activity"/>
    <property type="evidence" value="ECO:0007669"/>
    <property type="project" value="UniProtKB-KW"/>
</dbReference>
<dbReference type="RefSeq" id="WP_233720632.1">
    <property type="nucleotide sequence ID" value="NZ_JAJUWU010000017.1"/>
</dbReference>
<evidence type="ECO:0000313" key="9">
    <source>
        <dbReference type="Proteomes" id="UP001139035"/>
    </source>
</evidence>
<comment type="cofactor">
    <cofactor evidence="1">
        <name>Mg(2+)</name>
        <dbReference type="ChEBI" id="CHEBI:18420"/>
    </cofactor>
</comment>
<sequence>MSEPRSYLFVPGQRPDRFAKAAGSGADAVILDLEDAVGPDAKDEARAHVVDWFRQGGQGIVRINGRGTPWHADDLAALADITTADIMLPKAEPEALAHLTGHLPGRSVIALVETVAGLATLRNSVTISGVTRLAFGNLDFGADARIPESGAELDPARFEIVVASRLGGLARPIDGVTTDFADKQAIEKDVLRARAMGFGAKLCIHPAQVEAVNAGFSPTPGEVEWAKRVVAALEEAAGSVVQVDGKMVDRPLIERARQILEGARHTTS</sequence>
<feature type="binding site" evidence="5">
    <location>
        <position position="113"/>
    </location>
    <ligand>
        <name>substrate</name>
    </ligand>
</feature>
<dbReference type="PANTHER" id="PTHR32308:SF10">
    <property type="entry name" value="CITRATE LYASE SUBUNIT BETA"/>
    <property type="match status" value="1"/>
</dbReference>
<keyword evidence="4 6" id="KW-0460">Magnesium</keyword>
<evidence type="ECO:0000256" key="4">
    <source>
        <dbReference type="ARBA" id="ARBA00022842"/>
    </source>
</evidence>
<keyword evidence="8" id="KW-0456">Lyase</keyword>
<dbReference type="GO" id="GO:0006107">
    <property type="term" value="P:oxaloacetate metabolic process"/>
    <property type="evidence" value="ECO:0007669"/>
    <property type="project" value="TreeGrafter"/>
</dbReference>
<keyword evidence="3 6" id="KW-0479">Metal-binding</keyword>
<evidence type="ECO:0000259" key="7">
    <source>
        <dbReference type="Pfam" id="PF03328"/>
    </source>
</evidence>
<feature type="binding site" evidence="6">
    <location>
        <position position="139"/>
    </location>
    <ligand>
        <name>Mg(2+)</name>
        <dbReference type="ChEBI" id="CHEBI:18420"/>
    </ligand>
</feature>
<dbReference type="SUPFAM" id="SSF51621">
    <property type="entry name" value="Phosphoenolpyruvate/pyruvate domain"/>
    <property type="match status" value="1"/>
</dbReference>
<evidence type="ECO:0000256" key="6">
    <source>
        <dbReference type="PIRSR" id="PIRSR015582-2"/>
    </source>
</evidence>
<dbReference type="InterPro" id="IPR005000">
    <property type="entry name" value="Aldolase/citrate-lyase_domain"/>
</dbReference>
<dbReference type="EMBL" id="JAJUWU010000017">
    <property type="protein sequence ID" value="MCE7029643.1"/>
    <property type="molecule type" value="Genomic_DNA"/>
</dbReference>
<dbReference type="PANTHER" id="PTHR32308">
    <property type="entry name" value="LYASE BETA SUBUNIT, PUTATIVE (AFU_ORTHOLOGUE AFUA_4G13030)-RELATED"/>
    <property type="match status" value="1"/>
</dbReference>